<evidence type="ECO:0000256" key="1">
    <source>
        <dbReference type="ARBA" id="ARBA00004117"/>
    </source>
</evidence>
<dbReference type="PIRSF" id="PIRSF002888">
    <property type="entry name" value="FliM"/>
    <property type="match status" value="1"/>
</dbReference>
<keyword evidence="8" id="KW-0283">Flagellar rotation</keyword>
<keyword evidence="9" id="KW-0472">Membrane</keyword>
<dbReference type="NCBIfam" id="TIGR01397">
    <property type="entry name" value="fliM_switch"/>
    <property type="match status" value="1"/>
</dbReference>
<evidence type="ECO:0000256" key="5">
    <source>
        <dbReference type="ARBA" id="ARBA00022475"/>
    </source>
</evidence>
<dbReference type="PANTHER" id="PTHR30034:SF3">
    <property type="entry name" value="FLAGELLAR MOTOR SWITCH PROTEIN FLIM"/>
    <property type="match status" value="1"/>
</dbReference>
<evidence type="ECO:0000256" key="7">
    <source>
        <dbReference type="ARBA" id="ARBA00022519"/>
    </source>
</evidence>
<dbReference type="GO" id="GO:0005886">
    <property type="term" value="C:plasma membrane"/>
    <property type="evidence" value="ECO:0007669"/>
    <property type="project" value="UniProtKB-SubCell"/>
</dbReference>
<comment type="subcellular location">
    <subcellularLocation>
        <location evidence="1">Bacterial flagellum basal body</location>
    </subcellularLocation>
    <subcellularLocation>
        <location evidence="2">Cell inner membrane</location>
        <topology evidence="2">Peripheral membrane protein</topology>
    </subcellularLocation>
</comment>
<dbReference type="Pfam" id="PF02154">
    <property type="entry name" value="FliM"/>
    <property type="match status" value="1"/>
</dbReference>
<keyword evidence="6" id="KW-0145">Chemotaxis</keyword>
<evidence type="ECO:0000256" key="9">
    <source>
        <dbReference type="ARBA" id="ARBA00023136"/>
    </source>
</evidence>
<protein>
    <recommendedName>
        <fullName evidence="4 12">Flagellar motor switch protein FliM</fullName>
    </recommendedName>
</protein>
<keyword evidence="15" id="KW-1185">Reference proteome</keyword>
<evidence type="ECO:0000256" key="11">
    <source>
        <dbReference type="ARBA" id="ARBA00025044"/>
    </source>
</evidence>
<accession>A0A0B5FHC0</accession>
<dbReference type="RefSeq" id="WP_040201517.1">
    <property type="nucleotide sequence ID" value="NZ_CP010311.1"/>
</dbReference>
<dbReference type="InterPro" id="IPR001543">
    <property type="entry name" value="FliN-like_C"/>
</dbReference>
<dbReference type="Pfam" id="PF01052">
    <property type="entry name" value="FliMN_C"/>
    <property type="match status" value="1"/>
</dbReference>
<evidence type="ECO:0000256" key="3">
    <source>
        <dbReference type="ARBA" id="ARBA00011049"/>
    </source>
</evidence>
<dbReference type="SUPFAM" id="SSF103039">
    <property type="entry name" value="CheC-like"/>
    <property type="match status" value="1"/>
</dbReference>
<dbReference type="Gene3D" id="3.40.1550.10">
    <property type="entry name" value="CheC-like"/>
    <property type="match status" value="1"/>
</dbReference>
<sequence>MERILSKEEIAELLAAVQDGEIETDPEGDEQPAKVAAPAEKSVSRLDLLRMQNSGRGRFQNIDILLDMFARNYGMSLTNRLQTSVSVKRADMETEEYEPFLNKLPKNGLIGVIRMDPLKAGGLVLFDEQLSYSMLEMMLGGNTGGKFTIFDRMMTAIEINVVKGIIADTCPDLQKAFAPVEKLECSLLRVEVNPRMVSIVPPDAALHITTFSVTVDNLKGKMILAIPHTTLDPLREKLKERTIGTPGRRETLWAQRIGEEVGETGVTVSAHLGDVELMVREILNLEIGDIIDLGCDPNSPLKIFVEDKHKFLALPGLQSGHKAVRITGKV</sequence>
<dbReference type="GO" id="GO:0009425">
    <property type="term" value="C:bacterial-type flagellum basal body"/>
    <property type="evidence" value="ECO:0007669"/>
    <property type="project" value="UniProtKB-SubCell"/>
</dbReference>
<evidence type="ECO:0000256" key="8">
    <source>
        <dbReference type="ARBA" id="ARBA00022779"/>
    </source>
</evidence>
<dbReference type="EMBL" id="CP010311">
    <property type="protein sequence ID" value="AJF07587.1"/>
    <property type="molecule type" value="Genomic_DNA"/>
</dbReference>
<evidence type="ECO:0000256" key="12">
    <source>
        <dbReference type="NCBIfam" id="TIGR01397"/>
    </source>
</evidence>
<organism evidence="14 15">
    <name type="scientific">Geoalkalibacter subterraneus</name>
    <dbReference type="NCBI Taxonomy" id="483547"/>
    <lineage>
        <taxon>Bacteria</taxon>
        <taxon>Pseudomonadati</taxon>
        <taxon>Thermodesulfobacteriota</taxon>
        <taxon>Desulfuromonadia</taxon>
        <taxon>Desulfuromonadales</taxon>
        <taxon>Geoalkalibacteraceae</taxon>
        <taxon>Geoalkalibacter</taxon>
    </lineage>
</organism>
<evidence type="ECO:0000256" key="4">
    <source>
        <dbReference type="ARBA" id="ARBA00021898"/>
    </source>
</evidence>
<dbReference type="InterPro" id="IPR036429">
    <property type="entry name" value="SpoA-like_sf"/>
</dbReference>
<dbReference type="InterPro" id="IPR001689">
    <property type="entry name" value="Flag_FliM"/>
</dbReference>
<comment type="function">
    <text evidence="11">FliM is one of three proteins (FliG, FliN, FliM) that forms the rotor-mounted switch complex (C ring), located at the base of the basal body. This complex interacts with the CheY and CheZ chemotaxis proteins, in addition to contacting components of the motor that determine the direction of flagellar rotation.</text>
</comment>
<dbReference type="SUPFAM" id="SSF101801">
    <property type="entry name" value="Surface presentation of antigens (SPOA)"/>
    <property type="match status" value="1"/>
</dbReference>
<proteinExistence type="inferred from homology"/>
<keyword evidence="5" id="KW-1003">Cell membrane</keyword>
<dbReference type="CDD" id="cd17908">
    <property type="entry name" value="FliM"/>
    <property type="match status" value="1"/>
</dbReference>
<keyword evidence="10" id="KW-0975">Bacterial flagellum</keyword>
<evidence type="ECO:0000256" key="6">
    <source>
        <dbReference type="ARBA" id="ARBA00022500"/>
    </source>
</evidence>
<evidence type="ECO:0000256" key="10">
    <source>
        <dbReference type="ARBA" id="ARBA00023143"/>
    </source>
</evidence>
<feature type="domain" description="Flagellar motor switch protein FliN-like C-terminal" evidence="13">
    <location>
        <begin position="260"/>
        <end position="329"/>
    </location>
</feature>
<keyword evidence="7" id="KW-0997">Cell inner membrane</keyword>
<dbReference type="GO" id="GO:0071978">
    <property type="term" value="P:bacterial-type flagellum-dependent swarming motility"/>
    <property type="evidence" value="ECO:0007669"/>
    <property type="project" value="TreeGrafter"/>
</dbReference>
<comment type="similarity">
    <text evidence="3">Belongs to the FliM family.</text>
</comment>
<evidence type="ECO:0000313" key="14">
    <source>
        <dbReference type="EMBL" id="AJF07587.1"/>
    </source>
</evidence>
<evidence type="ECO:0000313" key="15">
    <source>
        <dbReference type="Proteomes" id="UP000035036"/>
    </source>
</evidence>
<dbReference type="OrthoDB" id="9806941at2"/>
<name>A0A0B5FHC0_9BACT</name>
<dbReference type="PANTHER" id="PTHR30034">
    <property type="entry name" value="FLAGELLAR MOTOR SWITCH PROTEIN FLIM"/>
    <property type="match status" value="1"/>
</dbReference>
<dbReference type="GO" id="GO:0003774">
    <property type="term" value="F:cytoskeletal motor activity"/>
    <property type="evidence" value="ECO:0007669"/>
    <property type="project" value="InterPro"/>
</dbReference>
<dbReference type="STRING" id="483547.GSUB_14955"/>
<dbReference type="AlphaFoldDB" id="A0A0B5FHC0"/>
<dbReference type="Proteomes" id="UP000035036">
    <property type="component" value="Chromosome"/>
</dbReference>
<reference evidence="14 15" key="1">
    <citation type="journal article" date="2015" name="Genome Announc.">
        <title>Genomes of Geoalkalibacter ferrihydriticus Z-0531T and Geoalkalibacter subterraneus Red1T, Two Haloalkaliphilic Metal-Reducing Deltaproteobacteria.</title>
        <authorList>
            <person name="Badalamenti J.P."/>
            <person name="Krajmalnik-Brown R."/>
            <person name="Torres C.I."/>
            <person name="Bond D.R."/>
        </authorList>
    </citation>
    <scope>NUCLEOTIDE SEQUENCE [LARGE SCALE GENOMIC DNA]</scope>
    <source>
        <strain evidence="14 15">Red1</strain>
    </source>
</reference>
<evidence type="ECO:0000259" key="13">
    <source>
        <dbReference type="Pfam" id="PF01052"/>
    </source>
</evidence>
<dbReference type="InterPro" id="IPR028976">
    <property type="entry name" value="CheC-like_sf"/>
</dbReference>
<dbReference type="KEGG" id="gsb:GSUB_14955"/>
<dbReference type="HOGENOM" id="CLU_052646_1_1_7"/>
<dbReference type="GO" id="GO:0050918">
    <property type="term" value="P:positive chemotaxis"/>
    <property type="evidence" value="ECO:0007669"/>
    <property type="project" value="TreeGrafter"/>
</dbReference>
<evidence type="ECO:0000256" key="2">
    <source>
        <dbReference type="ARBA" id="ARBA00004417"/>
    </source>
</evidence>
<dbReference type="Gene3D" id="2.30.330.10">
    <property type="entry name" value="SpoA-like"/>
    <property type="match status" value="1"/>
</dbReference>
<dbReference type="PRINTS" id="PR00955">
    <property type="entry name" value="FLGMOTORFLIM"/>
</dbReference>
<gene>
    <name evidence="14" type="ORF">GSUB_14955</name>
</gene>